<proteinExistence type="predicted"/>
<evidence type="ECO:0000313" key="1">
    <source>
        <dbReference type="EMBL" id="MBK6088656.1"/>
    </source>
</evidence>
<evidence type="ECO:0000313" key="2">
    <source>
        <dbReference type="Proteomes" id="UP000633365"/>
    </source>
</evidence>
<dbReference type="Proteomes" id="UP000633365">
    <property type="component" value="Unassembled WGS sequence"/>
</dbReference>
<comment type="caution">
    <text evidence="1">The sequence shown here is derived from an EMBL/GenBank/DDBJ whole genome shotgun (WGS) entry which is preliminary data.</text>
</comment>
<dbReference type="RefSeq" id="WP_201427532.1">
    <property type="nucleotide sequence ID" value="NZ_JAEQMG010000072.1"/>
</dbReference>
<sequence>MKREFIYGQCNNPISQLCYGKSRKPVSKVGCGVVALYNALVFKGIDAEFSDLLRAMEKLGMPWLFGVFGTKPFGLKRYFKKNNIPFKNYISVKHFKNSLTDGKIGIVCAWNKGFRGLHFYCICSENGEYRSMNFVSSDQALSFDLLQITPMRFVTGYIL</sequence>
<keyword evidence="2" id="KW-1185">Reference proteome</keyword>
<organism evidence="1 2">
    <name type="scientific">Ruminococcus difficilis</name>
    <dbReference type="NCBI Taxonomy" id="2763069"/>
    <lineage>
        <taxon>Bacteria</taxon>
        <taxon>Bacillati</taxon>
        <taxon>Bacillota</taxon>
        <taxon>Clostridia</taxon>
        <taxon>Eubacteriales</taxon>
        <taxon>Oscillospiraceae</taxon>
        <taxon>Ruminococcus</taxon>
    </lineage>
</organism>
<dbReference type="AlphaFoldDB" id="A0A934WPR1"/>
<name>A0A934WPR1_9FIRM</name>
<dbReference type="EMBL" id="JAEQMG010000072">
    <property type="protein sequence ID" value="MBK6088656.1"/>
    <property type="molecule type" value="Genomic_DNA"/>
</dbReference>
<protein>
    <submittedName>
        <fullName evidence="1">Uncharacterized protein</fullName>
    </submittedName>
</protein>
<accession>A0A934WPR1</accession>
<reference evidence="1" key="1">
    <citation type="submission" date="2021-01" db="EMBL/GenBank/DDBJ databases">
        <title>Genome public.</title>
        <authorList>
            <person name="Liu C."/>
            <person name="Sun Q."/>
        </authorList>
    </citation>
    <scope>NUCLEOTIDE SEQUENCE</scope>
    <source>
        <strain evidence="1">M6</strain>
    </source>
</reference>
<gene>
    <name evidence="1" type="ORF">JKK62_08330</name>
</gene>